<evidence type="ECO:0000313" key="2">
    <source>
        <dbReference type="Proteomes" id="UP000827092"/>
    </source>
</evidence>
<evidence type="ECO:0008006" key="3">
    <source>
        <dbReference type="Google" id="ProtNLM"/>
    </source>
</evidence>
<name>A0AAV6TRL7_9ARAC</name>
<dbReference type="AlphaFoldDB" id="A0AAV6TRL7"/>
<gene>
    <name evidence="1" type="ORF">JTE90_024393</name>
</gene>
<keyword evidence="2" id="KW-1185">Reference proteome</keyword>
<dbReference type="EMBL" id="JAFNEN010001165">
    <property type="protein sequence ID" value="KAG8174690.1"/>
    <property type="molecule type" value="Genomic_DNA"/>
</dbReference>
<protein>
    <recommendedName>
        <fullName evidence="3">DksA C4-type domain-containing protein</fullName>
    </recommendedName>
</protein>
<organism evidence="1 2">
    <name type="scientific">Oedothorax gibbosus</name>
    <dbReference type="NCBI Taxonomy" id="931172"/>
    <lineage>
        <taxon>Eukaryota</taxon>
        <taxon>Metazoa</taxon>
        <taxon>Ecdysozoa</taxon>
        <taxon>Arthropoda</taxon>
        <taxon>Chelicerata</taxon>
        <taxon>Arachnida</taxon>
        <taxon>Araneae</taxon>
        <taxon>Araneomorphae</taxon>
        <taxon>Entelegynae</taxon>
        <taxon>Araneoidea</taxon>
        <taxon>Linyphiidae</taxon>
        <taxon>Erigoninae</taxon>
        <taxon>Oedothorax</taxon>
    </lineage>
</organism>
<evidence type="ECO:0000313" key="1">
    <source>
        <dbReference type="EMBL" id="KAG8174690.1"/>
    </source>
</evidence>
<reference evidence="1 2" key="1">
    <citation type="journal article" date="2022" name="Nat. Ecol. Evol.">
        <title>A masculinizing supergene underlies an exaggerated male reproductive morph in a spider.</title>
        <authorList>
            <person name="Hendrickx F."/>
            <person name="De Corte Z."/>
            <person name="Sonet G."/>
            <person name="Van Belleghem S.M."/>
            <person name="Kostlbacher S."/>
            <person name="Vangestel C."/>
        </authorList>
    </citation>
    <scope>NUCLEOTIDE SEQUENCE [LARGE SCALE GENOMIC DNA]</scope>
    <source>
        <strain evidence="1">W744_W776</strain>
    </source>
</reference>
<sequence length="131" mass="15141">MGRTKRIYKKKIPVGRWKHGAVKIVPVNQFLLELQHDDLKKENVSFRKLSLSNFYYSQFDNEDEKYDIVNLEYLSNIINDIAVCKECGDKIEIAITKRVGLAIEMCVSCEGKCNSVTANNQHFEKMSTCMQ</sequence>
<accession>A0AAV6TRL7</accession>
<proteinExistence type="predicted"/>
<comment type="caution">
    <text evidence="1">The sequence shown here is derived from an EMBL/GenBank/DDBJ whole genome shotgun (WGS) entry which is preliminary data.</text>
</comment>
<dbReference type="Proteomes" id="UP000827092">
    <property type="component" value="Unassembled WGS sequence"/>
</dbReference>